<comment type="caution">
    <text evidence="10">The sequence shown here is derived from an EMBL/GenBank/DDBJ whole genome shotgun (WGS) entry which is preliminary data.</text>
</comment>
<dbReference type="GO" id="GO:0022857">
    <property type="term" value="F:transmembrane transporter activity"/>
    <property type="evidence" value="ECO:0007669"/>
    <property type="project" value="TreeGrafter"/>
</dbReference>
<evidence type="ECO:0000256" key="7">
    <source>
        <dbReference type="SAM" id="MobiDB-lite"/>
    </source>
</evidence>
<dbReference type="Pfam" id="PF02687">
    <property type="entry name" value="FtsX"/>
    <property type="match status" value="2"/>
</dbReference>
<feature type="region of interest" description="Disordered" evidence="7">
    <location>
        <begin position="930"/>
        <end position="952"/>
    </location>
</feature>
<comment type="similarity">
    <text evidence="6">Belongs to the ABC-4 integral membrane protein family.</text>
</comment>
<evidence type="ECO:0000256" key="2">
    <source>
        <dbReference type="ARBA" id="ARBA00022475"/>
    </source>
</evidence>
<evidence type="ECO:0000313" key="11">
    <source>
        <dbReference type="Proteomes" id="UP000605670"/>
    </source>
</evidence>
<keyword evidence="5 8" id="KW-0472">Membrane</keyword>
<gene>
    <name evidence="10" type="ORF">GCM10011366_00080</name>
</gene>
<sequence>MPRVGAMTSWWGWARRRARASTGLLLTLLALVTATTAILAGTVGYSGAAATTAAREALTGGPPSEAGIRVQTRLAGDPTAQDGTARGLIAQAFDPAPVSVQRTLVSEPRPVTGPDGDALDGRLVVMGSDSLQPEDPQAAGRVEVVEGTWPTDDAGTGSDTAVEGMLHAGTARAWDVAVGDTLQVAGTPVALVGTWRPKDAADPYWFGDPLVVAGTDEEQRGPLVVGPGSVAQLIDAPFVRWTVQPDTSRIQPDDLAHLASAAASLQGSLKVPAVDVRGVTVDGDLAPTADTAATNLATARALGVIPLSVLVLVTLLAVVQLARLLATTRESQAQLLVARGATRAQLLTSTLAEALAVTLLGTVVGALVAFAVLQAVPAGDAQGPVVLRVATLTGLAVLLVLAAVAAAQARRVSSGVTGGADLSGRTRAATALATVVLVLGAAAVAWWQLRRNGSPLVTRADGTLGTDLVAGAAPALLLAAAAVLAMALLGPAGRLIELLTRPGRSAAGHLASAQVSRRLPVYAVPAVLTVLAVGATTLSGLYAGTSAHLRDNLATVAQGAPVRATLVEPLKSSEPGTASPPAQTLEDVPGVGRTSPVWIVDDARLADLSLPLTIAPVDQLAGVVTTPDLPAGSAPLVPTGALDVAPDASLGLALPPGTTRIEVDVDIDVTVDPSALQELQASYESLVDDLAGTGDGSGDLVLGPGSEPLPEDEARATARGMLDERLRYAQEGGPTQDWKVSLTLVDPRTGQRQTVDGATVEVDRATVEPPAADAPYTEAPTQDGGGAATVLFTLPEGTDLVVRDVRLELPLARDDRGDPVRQSVRATLAATTDDGTALFGDPTRGWGSTEAAPPDVVEEAQREADELSAEGGTRPRSVFDPRTGDVFTFDGSVHVPPMLDVTGRTWVLEGISGTNLPPALTVAPDLSYTEPQGLPARGEQGRTPERTEPEDEIPVALTPAAARAADLTVGESAQVKAFGLTLPVRLAAVVPAVPGTLAPQAALVDRDAVAAVLAEEDRALPYPTQVWATPGDGTPAAALVEAVAARPDVSAVAGPGTVRVTDATSAARLVFWVASAGAVLLAATGVAAVAATLLSSRRAEVAVLRALGMPPRAQARSRALELGGVVLAATALGLGAGWLVSRMVVTELARSTTQPGQVVLPAPLRLEAGPWAALLVAGAVVALLVVLLQAARVARQAVDLDYREEIR</sequence>
<dbReference type="EMBL" id="BMEM01000001">
    <property type="protein sequence ID" value="GGF36408.1"/>
    <property type="molecule type" value="Genomic_DNA"/>
</dbReference>
<feature type="transmembrane region" description="Helical" evidence="8">
    <location>
        <begin position="428"/>
        <end position="449"/>
    </location>
</feature>
<reference evidence="10" key="1">
    <citation type="journal article" date="2014" name="Int. J. Syst. Evol. Microbiol.">
        <title>Complete genome sequence of Corynebacterium casei LMG S-19264T (=DSM 44701T), isolated from a smear-ripened cheese.</title>
        <authorList>
            <consortium name="US DOE Joint Genome Institute (JGI-PGF)"/>
            <person name="Walter F."/>
            <person name="Albersmeier A."/>
            <person name="Kalinowski J."/>
            <person name="Ruckert C."/>
        </authorList>
    </citation>
    <scope>NUCLEOTIDE SEQUENCE</scope>
    <source>
        <strain evidence="10">CGMCC 1.12160</strain>
    </source>
</reference>
<feature type="region of interest" description="Disordered" evidence="7">
    <location>
        <begin position="834"/>
        <end position="854"/>
    </location>
</feature>
<keyword evidence="2" id="KW-1003">Cell membrane</keyword>
<dbReference type="InterPro" id="IPR050250">
    <property type="entry name" value="Macrolide_Exporter_MacB"/>
</dbReference>
<feature type="transmembrane region" description="Helical" evidence="8">
    <location>
        <begin position="1168"/>
        <end position="1188"/>
    </location>
</feature>
<organism evidence="10 11">
    <name type="scientific">Ornithinimicrobium tianjinense</name>
    <dbReference type="NCBI Taxonomy" id="1195761"/>
    <lineage>
        <taxon>Bacteria</taxon>
        <taxon>Bacillati</taxon>
        <taxon>Actinomycetota</taxon>
        <taxon>Actinomycetes</taxon>
        <taxon>Micrococcales</taxon>
        <taxon>Ornithinimicrobiaceae</taxon>
        <taxon>Ornithinimicrobium</taxon>
    </lineage>
</organism>
<feature type="region of interest" description="Disordered" evidence="7">
    <location>
        <begin position="569"/>
        <end position="588"/>
    </location>
</feature>
<dbReference type="PANTHER" id="PTHR30572:SF4">
    <property type="entry name" value="ABC TRANSPORTER PERMEASE YTRF"/>
    <property type="match status" value="1"/>
</dbReference>
<reference evidence="10" key="2">
    <citation type="submission" date="2020-09" db="EMBL/GenBank/DDBJ databases">
        <authorList>
            <person name="Sun Q."/>
            <person name="Zhou Y."/>
        </authorList>
    </citation>
    <scope>NUCLEOTIDE SEQUENCE</scope>
    <source>
        <strain evidence="10">CGMCC 1.12160</strain>
    </source>
</reference>
<evidence type="ECO:0000259" key="9">
    <source>
        <dbReference type="Pfam" id="PF02687"/>
    </source>
</evidence>
<feature type="transmembrane region" description="Helical" evidence="8">
    <location>
        <begin position="346"/>
        <end position="373"/>
    </location>
</feature>
<evidence type="ECO:0000256" key="8">
    <source>
        <dbReference type="SAM" id="Phobius"/>
    </source>
</evidence>
<feature type="transmembrane region" description="Helical" evidence="8">
    <location>
        <begin position="519"/>
        <end position="543"/>
    </location>
</feature>
<feature type="region of interest" description="Disordered" evidence="7">
    <location>
        <begin position="692"/>
        <end position="712"/>
    </location>
</feature>
<keyword evidence="4 8" id="KW-1133">Transmembrane helix</keyword>
<feature type="transmembrane region" description="Helical" evidence="8">
    <location>
        <begin position="469"/>
        <end position="489"/>
    </location>
</feature>
<feature type="domain" description="ABC3 transporter permease C-terminal" evidence="9">
    <location>
        <begin position="308"/>
        <end position="449"/>
    </location>
</feature>
<evidence type="ECO:0000313" key="10">
    <source>
        <dbReference type="EMBL" id="GGF36408.1"/>
    </source>
</evidence>
<feature type="transmembrane region" description="Helical" evidence="8">
    <location>
        <begin position="385"/>
        <end position="407"/>
    </location>
</feature>
<name>A0A917BCF3_9MICO</name>
<evidence type="ECO:0000256" key="5">
    <source>
        <dbReference type="ARBA" id="ARBA00023136"/>
    </source>
</evidence>
<proteinExistence type="inferred from homology"/>
<keyword evidence="11" id="KW-1185">Reference proteome</keyword>
<dbReference type="InterPro" id="IPR003838">
    <property type="entry name" value="ABC3_permease_C"/>
</dbReference>
<evidence type="ECO:0000256" key="3">
    <source>
        <dbReference type="ARBA" id="ARBA00022692"/>
    </source>
</evidence>
<protein>
    <recommendedName>
        <fullName evidence="9">ABC3 transporter permease C-terminal domain-containing protein</fullName>
    </recommendedName>
</protein>
<accession>A0A917BCF3</accession>
<feature type="transmembrane region" description="Helical" evidence="8">
    <location>
        <begin position="1069"/>
        <end position="1095"/>
    </location>
</feature>
<evidence type="ECO:0000256" key="6">
    <source>
        <dbReference type="ARBA" id="ARBA00038076"/>
    </source>
</evidence>
<dbReference type="Proteomes" id="UP000605670">
    <property type="component" value="Unassembled WGS sequence"/>
</dbReference>
<dbReference type="GO" id="GO:0005886">
    <property type="term" value="C:plasma membrane"/>
    <property type="evidence" value="ECO:0007669"/>
    <property type="project" value="UniProtKB-SubCell"/>
</dbReference>
<comment type="subcellular location">
    <subcellularLocation>
        <location evidence="1">Cell membrane</location>
        <topology evidence="1">Multi-pass membrane protein</topology>
    </subcellularLocation>
</comment>
<feature type="transmembrane region" description="Helical" evidence="8">
    <location>
        <begin position="1119"/>
        <end position="1140"/>
    </location>
</feature>
<dbReference type="AlphaFoldDB" id="A0A917BCF3"/>
<dbReference type="PANTHER" id="PTHR30572">
    <property type="entry name" value="MEMBRANE COMPONENT OF TRANSPORTER-RELATED"/>
    <property type="match status" value="1"/>
</dbReference>
<feature type="domain" description="ABC3 transporter permease C-terminal" evidence="9">
    <location>
        <begin position="1073"/>
        <end position="1196"/>
    </location>
</feature>
<evidence type="ECO:0000256" key="1">
    <source>
        <dbReference type="ARBA" id="ARBA00004651"/>
    </source>
</evidence>
<feature type="transmembrane region" description="Helical" evidence="8">
    <location>
        <begin position="304"/>
        <end position="325"/>
    </location>
</feature>
<keyword evidence="3 8" id="KW-0812">Transmembrane</keyword>
<evidence type="ECO:0000256" key="4">
    <source>
        <dbReference type="ARBA" id="ARBA00022989"/>
    </source>
</evidence>